<gene>
    <name evidence="2" type="ORF">BMF97_01990</name>
</gene>
<name>A0A1T3F4C4_ELIME</name>
<keyword evidence="1" id="KW-1133">Transmembrane helix</keyword>
<dbReference type="Proteomes" id="UP000188947">
    <property type="component" value="Unassembled WGS sequence"/>
</dbReference>
<feature type="transmembrane region" description="Helical" evidence="1">
    <location>
        <begin position="7"/>
        <end position="28"/>
    </location>
</feature>
<evidence type="ECO:0000313" key="2">
    <source>
        <dbReference type="EMBL" id="OOH98064.1"/>
    </source>
</evidence>
<sequence>MKKGMIIFWGLYLLFFCIPFPIIIYTATASESEMPASSMYWSWFWLAVSAVLWLYLICFFVNQFLLIPVKNKSIIQDILKNGIQRKGIVTDRIILKNETTKNQQLLQLKLRFENLNQFFIEDELFFVDSRPEENRFEKGKEINVLLNRNASSGPPFFVLEGQKTQYNVRSMVFRVLGLVLFMTYIAGIYLYFYNKESKDTGWQFLTFMHPIIFSGFMILLFVLVYQLILQPLMFGKKWQQRLLYTGKKTAAEIRNVRQTGTYVNEQPEIRFDVSYTSDKGVVYQAIYKKIVPLMDLSKLQREGLIDIFYNDIKPEKIVIPNIFKD</sequence>
<keyword evidence="1" id="KW-0472">Membrane</keyword>
<dbReference type="OrthoDB" id="662998at2"/>
<protein>
    <submittedName>
        <fullName evidence="2">Uncharacterized protein</fullName>
    </submittedName>
</protein>
<comment type="caution">
    <text evidence="2">The sequence shown here is derived from an EMBL/GenBank/DDBJ whole genome shotgun (WGS) entry which is preliminary data.</text>
</comment>
<dbReference type="eggNOG" id="COG0848">
    <property type="taxonomic scope" value="Bacteria"/>
</dbReference>
<dbReference type="AlphaFoldDB" id="A0A1T3F4C4"/>
<organism evidence="2 3">
    <name type="scientific">Elizabethkingia meningoseptica</name>
    <name type="common">Chryseobacterium meningosepticum</name>
    <dbReference type="NCBI Taxonomy" id="238"/>
    <lineage>
        <taxon>Bacteria</taxon>
        <taxon>Pseudomonadati</taxon>
        <taxon>Bacteroidota</taxon>
        <taxon>Flavobacteriia</taxon>
        <taxon>Flavobacteriales</taxon>
        <taxon>Weeksellaceae</taxon>
        <taxon>Elizabethkingia</taxon>
    </lineage>
</organism>
<keyword evidence="3" id="KW-1185">Reference proteome</keyword>
<proteinExistence type="predicted"/>
<reference evidence="2 3" key="1">
    <citation type="submission" date="2016-11" db="EMBL/GenBank/DDBJ databases">
        <title>Genome sequence and comparative genomic analysis of clinical strain Elizabethkingia meningoseptica 61421 PRCM.</title>
        <authorList>
            <person name="Wang M."/>
            <person name="Hu S."/>
            <person name="Cao L."/>
            <person name="Jiang T."/>
            <person name="Zhou Y."/>
            <person name="Ming D."/>
        </authorList>
    </citation>
    <scope>NUCLEOTIDE SEQUENCE [LARGE SCALE GENOMIC DNA]</scope>
    <source>
        <strain evidence="2 3">61421 PRCM</strain>
    </source>
</reference>
<feature type="transmembrane region" description="Helical" evidence="1">
    <location>
        <begin position="204"/>
        <end position="228"/>
    </location>
</feature>
<dbReference type="EMBL" id="MPOG01000001">
    <property type="protein sequence ID" value="OOH98064.1"/>
    <property type="molecule type" value="Genomic_DNA"/>
</dbReference>
<dbReference type="RefSeq" id="WP_070904792.1">
    <property type="nucleotide sequence ID" value="NZ_CP016378.1"/>
</dbReference>
<keyword evidence="1" id="KW-0812">Transmembrane</keyword>
<evidence type="ECO:0000313" key="3">
    <source>
        <dbReference type="Proteomes" id="UP000188947"/>
    </source>
</evidence>
<evidence type="ECO:0000256" key="1">
    <source>
        <dbReference type="SAM" id="Phobius"/>
    </source>
</evidence>
<feature type="transmembrane region" description="Helical" evidence="1">
    <location>
        <begin position="40"/>
        <end position="66"/>
    </location>
</feature>
<feature type="transmembrane region" description="Helical" evidence="1">
    <location>
        <begin position="171"/>
        <end position="192"/>
    </location>
</feature>
<accession>A0A1T3F4C4</accession>
<dbReference type="STRING" id="238.BBD35_02120"/>